<evidence type="ECO:0000313" key="2">
    <source>
        <dbReference type="Proteomes" id="UP000003163"/>
    </source>
</evidence>
<dbReference type="VEuPathDB" id="MicrosporidiaDB:EDEG_00978"/>
<gene>
    <name evidence="1" type="ORF">EDEG_00978</name>
</gene>
<reference evidence="1 2" key="1">
    <citation type="submission" date="2011-08" db="EMBL/GenBank/DDBJ databases">
        <authorList>
            <person name="Liu Z.J."/>
            <person name="Shi F.L."/>
            <person name="Lu J.Q."/>
            <person name="Li M."/>
            <person name="Wang Z.L."/>
        </authorList>
    </citation>
    <scope>NUCLEOTIDE SEQUENCE [LARGE SCALE GENOMIC DNA]</scope>
    <source>
        <strain evidence="1 2">USNM 41457</strain>
    </source>
</reference>
<protein>
    <submittedName>
        <fullName evidence="1">Uncharacterized protein</fullName>
    </submittedName>
</protein>
<comment type="caution">
    <text evidence="1">The sequence shown here is derived from an EMBL/GenBank/DDBJ whole genome shotgun (WGS) entry which is preliminary data.</text>
</comment>
<accession>J9DAQ2</accession>
<reference evidence="2" key="2">
    <citation type="submission" date="2015-07" db="EMBL/GenBank/DDBJ databases">
        <title>Contrasting host-pathogen interactions and genome evolution in two generalist and specialist microsporidian pathogens of mosquitoes.</title>
        <authorList>
            <consortium name="The Broad Institute Genomics Platform"/>
            <consortium name="The Broad Institute Genome Sequencing Center for Infectious Disease"/>
            <person name="Cuomo C.A."/>
            <person name="Sanscrainte N.D."/>
            <person name="Goldberg J.M."/>
            <person name="Heiman D."/>
            <person name="Young S."/>
            <person name="Zeng Q."/>
            <person name="Becnel J.J."/>
            <person name="Birren B.W."/>
        </authorList>
    </citation>
    <scope>NUCLEOTIDE SEQUENCE [LARGE SCALE GENOMIC DNA]</scope>
    <source>
        <strain evidence="2">USNM 41457</strain>
    </source>
</reference>
<keyword evidence="2" id="KW-1185">Reference proteome</keyword>
<dbReference type="HOGENOM" id="CLU_2263674_0_0_1"/>
<proteinExistence type="predicted"/>
<dbReference type="EMBL" id="AFBI03000013">
    <property type="protein sequence ID" value="EJW04841.1"/>
    <property type="molecule type" value="Genomic_DNA"/>
</dbReference>
<dbReference type="InParanoid" id="J9DAQ2"/>
<evidence type="ECO:0000313" key="1">
    <source>
        <dbReference type="EMBL" id="EJW04841.1"/>
    </source>
</evidence>
<dbReference type="Proteomes" id="UP000003163">
    <property type="component" value="Unassembled WGS sequence"/>
</dbReference>
<sequence>MLRIMRRVALIMNDRLIQENSLVSNDSLYLKDGNNVEDNNEYDFPKYNLSLKIETKSVELSSCDLNVLKGNFKCPSPIKYEHVFNIMEFNIEVGILMLYYYYF</sequence>
<name>J9DAQ2_EDHAE</name>
<organism evidence="1 2">
    <name type="scientific">Edhazardia aedis (strain USNM 41457)</name>
    <name type="common">Microsporidian parasite</name>
    <dbReference type="NCBI Taxonomy" id="1003232"/>
    <lineage>
        <taxon>Eukaryota</taxon>
        <taxon>Fungi</taxon>
        <taxon>Fungi incertae sedis</taxon>
        <taxon>Microsporidia</taxon>
        <taxon>Edhazardia</taxon>
    </lineage>
</organism>
<dbReference type="AlphaFoldDB" id="J9DAQ2"/>